<comment type="function">
    <text evidence="1">Component of the 26S proteasome, a multiprotein complex involved in the ATP-dependent degradation of ubiquitinated proteins. This complex plays a key role in the maintenance of protein homeostasis by removing misfolded or damaged proteins, which could impair cellular functions, and by removing proteins whose functions are no longer required. Therefore, the proteasome participates in numerous cellular processes, including cell cycle progression, apoptosis, or DNA damage repair.</text>
</comment>
<dbReference type="GO" id="GO:0005634">
    <property type="term" value="C:nucleus"/>
    <property type="evidence" value="ECO:0007669"/>
    <property type="project" value="TreeGrafter"/>
</dbReference>
<evidence type="ECO:0000256" key="5">
    <source>
        <dbReference type="ARBA" id="ARBA00022942"/>
    </source>
</evidence>
<dbReference type="SMART" id="SM00088">
    <property type="entry name" value="PINT"/>
    <property type="match status" value="1"/>
</dbReference>
<organism evidence="10 11">
    <name type="scientific">Photinus pyralis</name>
    <name type="common">Common eastern firefly</name>
    <name type="synonym">Lampyris pyralis</name>
    <dbReference type="NCBI Taxonomy" id="7054"/>
    <lineage>
        <taxon>Eukaryota</taxon>
        <taxon>Metazoa</taxon>
        <taxon>Ecdysozoa</taxon>
        <taxon>Arthropoda</taxon>
        <taxon>Hexapoda</taxon>
        <taxon>Insecta</taxon>
        <taxon>Pterygota</taxon>
        <taxon>Neoptera</taxon>
        <taxon>Endopterygota</taxon>
        <taxon>Coleoptera</taxon>
        <taxon>Polyphaga</taxon>
        <taxon>Elateriformia</taxon>
        <taxon>Elateroidea</taxon>
        <taxon>Lampyridae</taxon>
        <taxon>Lampyrinae</taxon>
        <taxon>Photinus</taxon>
    </lineage>
</organism>
<dbReference type="FunCoup" id="A0A5N4A311">
    <property type="interactions" value="2248"/>
</dbReference>
<dbReference type="EMBL" id="VVIM01000011">
    <property type="protein sequence ID" value="KAB0791713.1"/>
    <property type="molecule type" value="Genomic_DNA"/>
</dbReference>
<gene>
    <name evidence="10" type="ORF">PPYR_03513</name>
</gene>
<proteinExistence type="inferred from homology"/>
<dbReference type="PROSITE" id="PS50250">
    <property type="entry name" value="PCI"/>
    <property type="match status" value="1"/>
</dbReference>
<evidence type="ECO:0000256" key="8">
    <source>
        <dbReference type="ARBA" id="ARBA00032323"/>
    </source>
</evidence>
<evidence type="ECO:0000256" key="2">
    <source>
        <dbReference type="ARBA" id="ARBA00006207"/>
    </source>
</evidence>
<dbReference type="OrthoDB" id="1093at2759"/>
<dbReference type="GO" id="GO:0005829">
    <property type="term" value="C:cytosol"/>
    <property type="evidence" value="ECO:0007669"/>
    <property type="project" value="TreeGrafter"/>
</dbReference>
<evidence type="ECO:0000256" key="3">
    <source>
        <dbReference type="ARBA" id="ARBA00011441"/>
    </source>
</evidence>
<dbReference type="SUPFAM" id="SSF46785">
    <property type="entry name" value="Winged helix' DNA-binding domain"/>
    <property type="match status" value="1"/>
</dbReference>
<dbReference type="PANTHER" id="PTHR10539:SF0">
    <property type="entry name" value="26S PROTEASOME NON-ATPASE REGULATORY SUBUNIT 13"/>
    <property type="match status" value="1"/>
</dbReference>
<accession>A0A5N4A311</accession>
<dbReference type="InterPro" id="IPR036390">
    <property type="entry name" value="WH_DNA-bd_sf"/>
</dbReference>
<evidence type="ECO:0000313" key="11">
    <source>
        <dbReference type="Proteomes" id="UP000327044"/>
    </source>
</evidence>
<dbReference type="GO" id="GO:0005198">
    <property type="term" value="F:structural molecule activity"/>
    <property type="evidence" value="ECO:0007669"/>
    <property type="project" value="TreeGrafter"/>
</dbReference>
<feature type="domain" description="PCI" evidence="9">
    <location>
        <begin position="193"/>
        <end position="360"/>
    </location>
</feature>
<dbReference type="GO" id="GO:0006511">
    <property type="term" value="P:ubiquitin-dependent protein catabolic process"/>
    <property type="evidence" value="ECO:0007669"/>
    <property type="project" value="TreeGrafter"/>
</dbReference>
<name>A0A5N4A311_PHOPY</name>
<reference evidence="10 11" key="1">
    <citation type="journal article" date="2018" name="Elife">
        <title>Firefly genomes illuminate parallel origins of bioluminescence in beetles.</title>
        <authorList>
            <person name="Fallon T.R."/>
            <person name="Lower S.E."/>
            <person name="Chang C.H."/>
            <person name="Bessho-Uehara M."/>
            <person name="Martin G.J."/>
            <person name="Bewick A.J."/>
            <person name="Behringer M."/>
            <person name="Debat H.J."/>
            <person name="Wong I."/>
            <person name="Day J.C."/>
            <person name="Suvorov A."/>
            <person name="Silva C.J."/>
            <person name="Stanger-Hall K.F."/>
            <person name="Hall D.W."/>
            <person name="Schmitz R.J."/>
            <person name="Nelson D.R."/>
            <person name="Lewis S.M."/>
            <person name="Shigenobu S."/>
            <person name="Bybee S.M."/>
            <person name="Larracuente A.M."/>
            <person name="Oba Y."/>
            <person name="Weng J.K."/>
        </authorList>
    </citation>
    <scope>NUCLEOTIDE SEQUENCE [LARGE SCALE GENOMIC DNA]</scope>
    <source>
        <strain evidence="10">1611_PpyrPB1</strain>
        <tissue evidence="10">Whole body</tissue>
    </source>
</reference>
<dbReference type="GO" id="GO:0008541">
    <property type="term" value="C:proteasome regulatory particle, lid subcomplex"/>
    <property type="evidence" value="ECO:0007669"/>
    <property type="project" value="TreeGrafter"/>
</dbReference>
<comment type="subunit">
    <text evidence="3">Component of the 19S proteasome regulatory particle complex. The 26S proteasome consists of a 20S core particle (CP) and two 19S regulatory subunits (RP). The regulatory particle is made of a lid composed of 9 subunits including PSMD13, a base containing 6 ATPases and few additional components.</text>
</comment>
<dbReference type="InterPro" id="IPR000717">
    <property type="entry name" value="PCI_dom"/>
</dbReference>
<evidence type="ECO:0000256" key="6">
    <source>
        <dbReference type="ARBA" id="ARBA00029749"/>
    </source>
</evidence>
<keyword evidence="11" id="KW-1185">Reference proteome</keyword>
<dbReference type="Pfam" id="PF01399">
    <property type="entry name" value="PCI"/>
    <property type="match status" value="1"/>
</dbReference>
<comment type="caution">
    <text evidence="10">The sequence shown here is derived from an EMBL/GenBank/DDBJ whole genome shotgun (WGS) entry which is preliminary data.</text>
</comment>
<comment type="similarity">
    <text evidence="2">Belongs to the proteasome subunit S11 family.</text>
</comment>
<evidence type="ECO:0000256" key="1">
    <source>
        <dbReference type="ARBA" id="ARBA00002362"/>
    </source>
</evidence>
<keyword evidence="5" id="KW-0647">Proteasome</keyword>
<dbReference type="AlphaFoldDB" id="A0A5N4A311"/>
<dbReference type="PANTHER" id="PTHR10539">
    <property type="entry name" value="26S PROTEASOME NON-ATPASE REGULATORY SUBUNIT 13"/>
    <property type="match status" value="1"/>
</dbReference>
<dbReference type="Proteomes" id="UP000327044">
    <property type="component" value="Unassembled WGS sequence"/>
</dbReference>
<evidence type="ECO:0000256" key="7">
    <source>
        <dbReference type="ARBA" id="ARBA00031303"/>
    </source>
</evidence>
<evidence type="ECO:0000313" key="10">
    <source>
        <dbReference type="EMBL" id="KAB0791713.1"/>
    </source>
</evidence>
<sequence>MTSKIFRFPFSKQKMAAVAVQPTVSDYLSKKQKESGKELATEWTQIEELHNKKLWHQLTLKLLGFVKNPSLQKGDNLIQLYNNFISTFENKINPLSLVEIIAIVVEQFVNKKDAVVFLEKIETKVKLNTDALNLCKVLQGQILLEKLNDLDATKKIILDVEETLDNADGVTAVHGRFYLLASQYYRTQGDHAQYYRTALRYLGCIEVDTLSEDVKHQHAFFLTLAALLGEGVYNLGELLAHPVLESLKSTENSWLVDLLHAFNSGDITKFENMRPKWASVADLAAQELFLRQKISLLCLMEMTFKRPSHDRQLTFTEIARETRLPLNEIELLIMKALSQGLVKGAIDQVGGTVNMTWVQPRVLDRSQISHMVNRLDVWCKQVNSMAKLLEDKASEILTL</sequence>
<protein>
    <recommendedName>
        <fullName evidence="4">26S proteasome non-ATPase regulatory subunit 13</fullName>
    </recommendedName>
    <alternativeName>
        <fullName evidence="6">26S proteasome regulatory subunit RPN9</fullName>
    </alternativeName>
    <alternativeName>
        <fullName evidence="8">26S proteasome regulatory subunit S11</fullName>
    </alternativeName>
    <alternativeName>
        <fullName evidence="7">26S proteasome regulatory subunit p40.5</fullName>
    </alternativeName>
</protein>
<dbReference type="InParanoid" id="A0A5N4A311"/>
<dbReference type="InterPro" id="IPR035298">
    <property type="entry name" value="PSMD13"/>
</dbReference>
<dbReference type="InterPro" id="IPR054179">
    <property type="entry name" value="PSD13_N"/>
</dbReference>
<dbReference type="Pfam" id="PF22037">
    <property type="entry name" value="PSD13_N"/>
    <property type="match status" value="1"/>
</dbReference>
<evidence type="ECO:0000259" key="9">
    <source>
        <dbReference type="PROSITE" id="PS50250"/>
    </source>
</evidence>
<evidence type="ECO:0000256" key="4">
    <source>
        <dbReference type="ARBA" id="ARBA00015732"/>
    </source>
</evidence>